<evidence type="ECO:0000313" key="2">
    <source>
        <dbReference type="Proteomes" id="UP000504608"/>
    </source>
</evidence>
<dbReference type="PANTHER" id="PTHR34191:SF20">
    <property type="entry name" value="LATE EMBRYOGENESIS ABUNDANT PROTEIN (LEA) FAMILY PROTEIN"/>
    <property type="match status" value="1"/>
</dbReference>
<dbReference type="InterPro" id="IPR039624">
    <property type="entry name" value="LEA1/2/D7/KIN2"/>
</dbReference>
<evidence type="ECO:0000313" key="3">
    <source>
        <dbReference type="RefSeq" id="XP_022991581.1"/>
    </source>
</evidence>
<dbReference type="KEGG" id="cmax:111488151"/>
<accession>A0A6J1JR52</accession>
<feature type="compositionally biased region" description="Basic and acidic residues" evidence="1">
    <location>
        <begin position="94"/>
        <end position="104"/>
    </location>
</feature>
<gene>
    <name evidence="3" type="primary">LOC111488151</name>
</gene>
<feature type="region of interest" description="Disordered" evidence="1">
    <location>
        <begin position="1"/>
        <end position="112"/>
    </location>
</feature>
<name>A0A6J1JR52_CUCMA</name>
<dbReference type="RefSeq" id="XP_022991581.1">
    <property type="nucleotide sequence ID" value="XM_023135813.1"/>
</dbReference>
<dbReference type="GeneID" id="111488151"/>
<dbReference type="PANTHER" id="PTHR34191">
    <property type="entry name" value="LATE EMBRYOGENESIS ABUNDANT PROTEIN (LEA) FAMILY PROTEIN"/>
    <property type="match status" value="1"/>
</dbReference>
<feature type="compositionally biased region" description="Basic and acidic residues" evidence="1">
    <location>
        <begin position="28"/>
        <end position="48"/>
    </location>
</feature>
<feature type="compositionally biased region" description="Basic and acidic residues" evidence="1">
    <location>
        <begin position="1"/>
        <end position="21"/>
    </location>
</feature>
<dbReference type="Proteomes" id="UP000504608">
    <property type="component" value="Unplaced"/>
</dbReference>
<feature type="compositionally biased region" description="Polar residues" evidence="1">
    <location>
        <begin position="49"/>
        <end position="63"/>
    </location>
</feature>
<reference evidence="3" key="1">
    <citation type="submission" date="2025-08" db="UniProtKB">
        <authorList>
            <consortium name="RefSeq"/>
        </authorList>
    </citation>
    <scope>IDENTIFICATION</scope>
    <source>
        <tissue evidence="3">Young leaves</tissue>
    </source>
</reference>
<dbReference type="AlphaFoldDB" id="A0A6J1JR52"/>
<dbReference type="OrthoDB" id="2193576at2759"/>
<organism evidence="2 3">
    <name type="scientific">Cucurbita maxima</name>
    <name type="common">Pumpkin</name>
    <name type="synonym">Winter squash</name>
    <dbReference type="NCBI Taxonomy" id="3661"/>
    <lineage>
        <taxon>Eukaryota</taxon>
        <taxon>Viridiplantae</taxon>
        <taxon>Streptophyta</taxon>
        <taxon>Embryophyta</taxon>
        <taxon>Tracheophyta</taxon>
        <taxon>Spermatophyta</taxon>
        <taxon>Magnoliopsida</taxon>
        <taxon>eudicotyledons</taxon>
        <taxon>Gunneridae</taxon>
        <taxon>Pentapetalae</taxon>
        <taxon>rosids</taxon>
        <taxon>fabids</taxon>
        <taxon>Cucurbitales</taxon>
        <taxon>Cucurbitaceae</taxon>
        <taxon>Cucurbiteae</taxon>
        <taxon>Cucurbita</taxon>
    </lineage>
</organism>
<evidence type="ECO:0000256" key="1">
    <source>
        <dbReference type="SAM" id="MobiDB-lite"/>
    </source>
</evidence>
<protein>
    <submittedName>
        <fullName evidence="3">Late embryogenesis abundant protein 7-like</fullName>
    </submittedName>
</protein>
<keyword evidence="2" id="KW-1185">Reference proteome</keyword>
<proteinExistence type="predicted"/>
<sequence>MASHNERYKGGESKGRAEEKTSQAMGRMGDKAHGAAESKKEWAEEPKDQTGSYMSDKAQSGKETTGGILEQTGEKVKSMAQGAADAVKSTFGMAHDDDVGKEGTDPTTYRRG</sequence>